<evidence type="ECO:0000256" key="4">
    <source>
        <dbReference type="RuleBase" id="RU362068"/>
    </source>
</evidence>
<dbReference type="InterPro" id="IPR013752">
    <property type="entry name" value="KPA_reductase"/>
</dbReference>
<dbReference type="EMBL" id="WBOT01000004">
    <property type="protein sequence ID" value="KAB2331858.1"/>
    <property type="molecule type" value="Genomic_DNA"/>
</dbReference>
<comment type="pathway">
    <text evidence="4">Cofactor biosynthesis; (R)-pantothenate biosynthesis; (R)-pantoate from 3-methyl-2-oxobutanoate: step 2/2.</text>
</comment>
<dbReference type="Gene3D" id="3.40.50.720">
    <property type="entry name" value="NAD(P)-binding Rossmann-like Domain"/>
    <property type="match status" value="1"/>
</dbReference>
<evidence type="ECO:0000256" key="2">
    <source>
        <dbReference type="ARBA" id="ARBA00022857"/>
    </source>
</evidence>
<comment type="similarity">
    <text evidence="1 4">Belongs to the ketopantoate reductase family.</text>
</comment>
<dbReference type="Pfam" id="PF08546">
    <property type="entry name" value="ApbA_C"/>
    <property type="match status" value="1"/>
</dbReference>
<dbReference type="Gene3D" id="1.10.1040.10">
    <property type="entry name" value="N-(1-d-carboxylethyl)-l-norvaline Dehydrogenase, domain 2"/>
    <property type="match status" value="1"/>
</dbReference>
<comment type="caution">
    <text evidence="7">The sequence shown here is derived from an EMBL/GenBank/DDBJ whole genome shotgun (WGS) entry which is preliminary data.</text>
</comment>
<dbReference type="Pfam" id="PF02558">
    <property type="entry name" value="ApbA"/>
    <property type="match status" value="1"/>
</dbReference>
<dbReference type="EC" id="1.1.1.169" evidence="4"/>
<dbReference type="NCBIfam" id="TIGR00745">
    <property type="entry name" value="apbA_panE"/>
    <property type="match status" value="1"/>
</dbReference>
<keyword evidence="4" id="KW-0566">Pantothenate biosynthesis</keyword>
<dbReference type="InterPro" id="IPR013328">
    <property type="entry name" value="6PGD_dom2"/>
</dbReference>
<dbReference type="GO" id="GO:0008677">
    <property type="term" value="F:2-dehydropantoate 2-reductase activity"/>
    <property type="evidence" value="ECO:0007669"/>
    <property type="project" value="UniProtKB-EC"/>
</dbReference>
<sequence length="303" mass="33507">MRILVVGAGAIGGYFGGRLAEKGEDVTFLVREKRKEYIDQHGLSIESVNGSMQLAPKMILSGEKADPFDIILLSVKSYHLDQAVASMKPYVEKNTYILPLLNGIAHLDLLQDVFGKEKVLGGLCFIETTIGESGNILQMSPLHELVFGPLPSTERANLPQLKEVLSGTKAEIRYSDSIEQEMWHKYVFISVLSGVTSLFRSPIGPIRDDQNGQSVIQSVVEEVTGIAKAINAPVAENLQEIVLNKLQILGFQMKSSLQRDMEKNLPTEGDHFFGYLLQQKNSYTSSPVLSAIYSNITIYEKSL</sequence>
<gene>
    <name evidence="7" type="ORF">F7732_14420</name>
</gene>
<dbReference type="Proteomes" id="UP000441354">
    <property type="component" value="Unassembled WGS sequence"/>
</dbReference>
<dbReference type="FunFam" id="3.40.50.720:FF:000307">
    <property type="entry name" value="2-dehydropantoate 2-reductase"/>
    <property type="match status" value="1"/>
</dbReference>
<dbReference type="AlphaFoldDB" id="A0A7V7UV30"/>
<accession>A0A7V7UV30</accession>
<dbReference type="UniPathway" id="UPA00028">
    <property type="reaction ID" value="UER00004"/>
</dbReference>
<feature type="domain" description="Ketopantoate reductase N-terminal" evidence="5">
    <location>
        <begin position="3"/>
        <end position="151"/>
    </location>
</feature>
<evidence type="ECO:0000256" key="3">
    <source>
        <dbReference type="ARBA" id="ARBA00023002"/>
    </source>
</evidence>
<name>A0A7V7UV30_9BACI</name>
<dbReference type="InterPro" id="IPR003710">
    <property type="entry name" value="ApbA"/>
</dbReference>
<dbReference type="InterPro" id="IPR036291">
    <property type="entry name" value="NAD(P)-bd_dom_sf"/>
</dbReference>
<comment type="function">
    <text evidence="4">Catalyzes the NADPH-dependent reduction of ketopantoate into pantoic acid.</text>
</comment>
<dbReference type="PANTHER" id="PTHR21708:SF26">
    <property type="entry name" value="2-DEHYDROPANTOATE 2-REDUCTASE"/>
    <property type="match status" value="1"/>
</dbReference>
<organism evidence="7 8">
    <name type="scientific">Bacillus mesophilum</name>
    <dbReference type="NCBI Taxonomy" id="1071718"/>
    <lineage>
        <taxon>Bacteria</taxon>
        <taxon>Bacillati</taxon>
        <taxon>Bacillota</taxon>
        <taxon>Bacilli</taxon>
        <taxon>Bacillales</taxon>
        <taxon>Bacillaceae</taxon>
        <taxon>Bacillus</taxon>
    </lineage>
</organism>
<proteinExistence type="inferred from homology"/>
<feature type="domain" description="Ketopantoate reductase C-terminal" evidence="6">
    <location>
        <begin position="178"/>
        <end position="296"/>
    </location>
</feature>
<dbReference type="InterPro" id="IPR008927">
    <property type="entry name" value="6-PGluconate_DH-like_C_sf"/>
</dbReference>
<dbReference type="RefSeq" id="WP_151574724.1">
    <property type="nucleotide sequence ID" value="NZ_WBOT01000004.1"/>
</dbReference>
<protein>
    <recommendedName>
        <fullName evidence="4">2-dehydropantoate 2-reductase</fullName>
        <ecNumber evidence="4">1.1.1.169</ecNumber>
    </recommendedName>
    <alternativeName>
        <fullName evidence="4">Ketopantoate reductase</fullName>
    </alternativeName>
</protein>
<reference evidence="7 8" key="1">
    <citation type="journal article" date="2014" name="Arch. Microbiol.">
        <title>Bacillus mesophilum sp. nov., strain IITR-54T, a novel 4-chlorobiphenyl dechlorinating bacterium.</title>
        <authorList>
            <person name="Manickam N."/>
            <person name="Singh N.K."/>
            <person name="Bajaj A."/>
            <person name="Kumar R.M."/>
            <person name="Kaur G."/>
            <person name="Kaur N."/>
            <person name="Bala M."/>
            <person name="Kumar A."/>
            <person name="Mayilraj S."/>
        </authorList>
    </citation>
    <scope>NUCLEOTIDE SEQUENCE [LARGE SCALE GENOMIC DNA]</scope>
    <source>
        <strain evidence="7 8">IITR-54</strain>
    </source>
</reference>
<dbReference type="InterPro" id="IPR013332">
    <property type="entry name" value="KPR_N"/>
</dbReference>
<dbReference type="PANTHER" id="PTHR21708">
    <property type="entry name" value="PROBABLE 2-DEHYDROPANTOATE 2-REDUCTASE"/>
    <property type="match status" value="1"/>
</dbReference>
<keyword evidence="3 4" id="KW-0560">Oxidoreductase</keyword>
<evidence type="ECO:0000256" key="1">
    <source>
        <dbReference type="ARBA" id="ARBA00007870"/>
    </source>
</evidence>
<keyword evidence="8" id="KW-1185">Reference proteome</keyword>
<dbReference type="GO" id="GO:0005737">
    <property type="term" value="C:cytoplasm"/>
    <property type="evidence" value="ECO:0007669"/>
    <property type="project" value="TreeGrafter"/>
</dbReference>
<dbReference type="OrthoDB" id="9793586at2"/>
<evidence type="ECO:0000259" key="6">
    <source>
        <dbReference type="Pfam" id="PF08546"/>
    </source>
</evidence>
<evidence type="ECO:0000259" key="5">
    <source>
        <dbReference type="Pfam" id="PF02558"/>
    </source>
</evidence>
<evidence type="ECO:0000313" key="8">
    <source>
        <dbReference type="Proteomes" id="UP000441354"/>
    </source>
</evidence>
<dbReference type="InterPro" id="IPR051402">
    <property type="entry name" value="KPR-Related"/>
</dbReference>
<comment type="catalytic activity">
    <reaction evidence="4">
        <text>(R)-pantoate + NADP(+) = 2-dehydropantoate + NADPH + H(+)</text>
        <dbReference type="Rhea" id="RHEA:16233"/>
        <dbReference type="ChEBI" id="CHEBI:11561"/>
        <dbReference type="ChEBI" id="CHEBI:15378"/>
        <dbReference type="ChEBI" id="CHEBI:15980"/>
        <dbReference type="ChEBI" id="CHEBI:57783"/>
        <dbReference type="ChEBI" id="CHEBI:58349"/>
        <dbReference type="EC" id="1.1.1.169"/>
    </reaction>
</comment>
<dbReference type="SUPFAM" id="SSF48179">
    <property type="entry name" value="6-phosphogluconate dehydrogenase C-terminal domain-like"/>
    <property type="match status" value="1"/>
</dbReference>
<keyword evidence="2 4" id="KW-0521">NADP</keyword>
<evidence type="ECO:0000313" key="7">
    <source>
        <dbReference type="EMBL" id="KAB2331858.1"/>
    </source>
</evidence>
<dbReference type="GO" id="GO:0015940">
    <property type="term" value="P:pantothenate biosynthetic process"/>
    <property type="evidence" value="ECO:0007669"/>
    <property type="project" value="UniProtKB-UniPathway"/>
</dbReference>
<dbReference type="SUPFAM" id="SSF51735">
    <property type="entry name" value="NAD(P)-binding Rossmann-fold domains"/>
    <property type="match status" value="1"/>
</dbReference>